<dbReference type="OrthoDB" id="409543at2759"/>
<evidence type="ECO:0000313" key="3">
    <source>
        <dbReference type="EMBL" id="ABP00597.1"/>
    </source>
</evidence>
<dbReference type="GO" id="GO:0000030">
    <property type="term" value="F:mannosyltransferase activity"/>
    <property type="evidence" value="ECO:0007669"/>
    <property type="project" value="TreeGrafter"/>
</dbReference>
<name>A4SA41_OSTLU</name>
<dbReference type="InterPro" id="IPR051706">
    <property type="entry name" value="Glycosyltransferase_domain"/>
</dbReference>
<feature type="transmembrane region" description="Helical" evidence="2">
    <location>
        <begin position="23"/>
        <end position="43"/>
    </location>
</feature>
<evidence type="ECO:0008006" key="5">
    <source>
        <dbReference type="Google" id="ProtNLM"/>
    </source>
</evidence>
<keyword evidence="2" id="KW-0472">Membrane</keyword>
<keyword evidence="2" id="KW-0812">Transmembrane</keyword>
<dbReference type="eggNOG" id="ENOG502S8XC">
    <property type="taxonomic scope" value="Eukaryota"/>
</dbReference>
<accession>A4SA41</accession>
<keyword evidence="2" id="KW-1133">Transmembrane helix</keyword>
<proteinExistence type="predicted"/>
<protein>
    <recommendedName>
        <fullName evidence="5">Glycosyltransferase family 32 protein</fullName>
    </recommendedName>
</protein>
<dbReference type="KEGG" id="olu:OSTLU_28420"/>
<dbReference type="STRING" id="436017.A4SA41"/>
<keyword evidence="4" id="KW-1185">Reference proteome</keyword>
<dbReference type="GO" id="GO:0051999">
    <property type="term" value="P:mannosyl-inositol phosphorylceramide biosynthetic process"/>
    <property type="evidence" value="ECO:0007669"/>
    <property type="project" value="TreeGrafter"/>
</dbReference>
<dbReference type="Gramene" id="ABP00597">
    <property type="protein sequence ID" value="ABP00597"/>
    <property type="gene ID" value="OSTLU_28420"/>
</dbReference>
<dbReference type="InterPro" id="IPR029044">
    <property type="entry name" value="Nucleotide-diphossugar_trans"/>
</dbReference>
<dbReference type="PANTHER" id="PTHR32385">
    <property type="entry name" value="MANNOSYL PHOSPHORYLINOSITOL CERAMIDE SYNTHASE"/>
    <property type="match status" value="1"/>
</dbReference>
<dbReference type="RefSeq" id="XP_001422280.1">
    <property type="nucleotide sequence ID" value="XM_001422243.1"/>
</dbReference>
<evidence type="ECO:0000256" key="2">
    <source>
        <dbReference type="SAM" id="Phobius"/>
    </source>
</evidence>
<reference evidence="3 4" key="1">
    <citation type="journal article" date="2007" name="Proc. Natl. Acad. Sci. U.S.A.">
        <title>The tiny eukaryote Ostreococcus provides genomic insights into the paradox of plankton speciation.</title>
        <authorList>
            <person name="Palenik B."/>
            <person name="Grimwood J."/>
            <person name="Aerts A."/>
            <person name="Rouze P."/>
            <person name="Salamov A."/>
            <person name="Putnam N."/>
            <person name="Dupont C."/>
            <person name="Jorgensen R."/>
            <person name="Derelle E."/>
            <person name="Rombauts S."/>
            <person name="Zhou K."/>
            <person name="Otillar R."/>
            <person name="Merchant S.S."/>
            <person name="Podell S."/>
            <person name="Gaasterland T."/>
            <person name="Napoli C."/>
            <person name="Gendler K."/>
            <person name="Manuell A."/>
            <person name="Tai V."/>
            <person name="Vallon O."/>
            <person name="Piganeau G."/>
            <person name="Jancek S."/>
            <person name="Heijde M."/>
            <person name="Jabbari K."/>
            <person name="Bowler C."/>
            <person name="Lohr M."/>
            <person name="Robbens S."/>
            <person name="Werner G."/>
            <person name="Dubchak I."/>
            <person name="Pazour G.J."/>
            <person name="Ren Q."/>
            <person name="Paulsen I."/>
            <person name="Delwiche C."/>
            <person name="Schmutz J."/>
            <person name="Rokhsar D."/>
            <person name="Van de Peer Y."/>
            <person name="Moreau H."/>
            <person name="Grigoriev I.V."/>
        </authorList>
    </citation>
    <scope>NUCLEOTIDE SEQUENCE [LARGE SCALE GENOMIC DNA]</scope>
    <source>
        <strain evidence="3 4">CCE9901</strain>
    </source>
</reference>
<sequence length="296" mass="33687">MKRGGVRNKLCSTNRRVDRCNKAWTLALVPFATTSILLLLLHASRRGIQSHWNDATVPAFPMTTNGENTMSALPHTLHTLTLPNDSSFALKITTRLNPTWTVKTYDAYGGAEYMETNCKKYSRAYRALKPLAFKADLLRYCILYTEGGAWMDDDILLVKSLDELTHDMRHDALFVYDRRVYKLAGGPKQVWNAFMVAVPGLDVFARAMEKIAANVADRRHFYHSLYYTGPALLYESIADGDSIEFRWRVQHRDALSAASRRVADVRTDEEVLLHFKLPRATKHYSEMSRGGDIYAS</sequence>
<dbReference type="PANTHER" id="PTHR32385:SF15">
    <property type="entry name" value="INOSITOL PHOSPHOCERAMIDE MANNOSYLTRANSFERASE 1"/>
    <property type="match status" value="1"/>
</dbReference>
<dbReference type="InterPro" id="IPR007577">
    <property type="entry name" value="GlycoTrfase_DXD_sugar-bd_CS"/>
</dbReference>
<dbReference type="GeneID" id="5006368"/>
<dbReference type="Gene3D" id="3.90.550.20">
    <property type="match status" value="1"/>
</dbReference>
<organism evidence="3 4">
    <name type="scientific">Ostreococcus lucimarinus (strain CCE9901)</name>
    <dbReference type="NCBI Taxonomy" id="436017"/>
    <lineage>
        <taxon>Eukaryota</taxon>
        <taxon>Viridiplantae</taxon>
        <taxon>Chlorophyta</taxon>
        <taxon>Mamiellophyceae</taxon>
        <taxon>Mamiellales</taxon>
        <taxon>Bathycoccaceae</taxon>
        <taxon>Ostreococcus</taxon>
    </lineage>
</organism>
<dbReference type="EMBL" id="CP000598">
    <property type="protein sequence ID" value="ABP00597.1"/>
    <property type="molecule type" value="Genomic_DNA"/>
</dbReference>
<dbReference type="Proteomes" id="UP000001568">
    <property type="component" value="Chromosome 18"/>
</dbReference>
<evidence type="ECO:0000313" key="4">
    <source>
        <dbReference type="Proteomes" id="UP000001568"/>
    </source>
</evidence>
<dbReference type="GO" id="GO:0016020">
    <property type="term" value="C:membrane"/>
    <property type="evidence" value="ECO:0007669"/>
    <property type="project" value="GOC"/>
</dbReference>
<keyword evidence="1" id="KW-0808">Transferase</keyword>
<dbReference type="SUPFAM" id="SSF53448">
    <property type="entry name" value="Nucleotide-diphospho-sugar transferases"/>
    <property type="match status" value="1"/>
</dbReference>
<dbReference type="HOGENOM" id="CLU_1002354_0_0_1"/>
<gene>
    <name evidence="3" type="ORF">OSTLU_28420</name>
</gene>
<dbReference type="AlphaFoldDB" id="A4SA41"/>
<dbReference type="Pfam" id="PF04488">
    <property type="entry name" value="Gly_transf_sug"/>
    <property type="match status" value="1"/>
</dbReference>
<evidence type="ECO:0000256" key="1">
    <source>
        <dbReference type="ARBA" id="ARBA00022679"/>
    </source>
</evidence>